<dbReference type="HOGENOM" id="CLU_2278960_0_0_1"/>
<proteinExistence type="predicted"/>
<accession>U9SK12</accession>
<sequence>MSSTCQRPWILRSGTNVGDKLTSYVKTIPEVQKCLNLAYWNILDLTESSQIKSLFSMSEWEEMVESFNNEVKLIESDINGVVEYFFEEVDKMIKSSSMRSIE</sequence>
<dbReference type="EMBL" id="KI300585">
    <property type="protein sequence ID" value="ERZ96273.1"/>
    <property type="molecule type" value="Genomic_DNA"/>
</dbReference>
<reference evidence="1" key="1">
    <citation type="submission" date="2013-07" db="EMBL/GenBank/DDBJ databases">
        <title>The genome of an arbuscular mycorrhizal fungus provides insights into the evolution of the oldest plant symbiosis.</title>
        <authorList>
            <consortium name="DOE Joint Genome Institute"/>
            <person name="Tisserant E."/>
            <person name="Malbreil M."/>
            <person name="Kuo A."/>
            <person name="Kohler A."/>
            <person name="Symeonidi A."/>
            <person name="Balestrini R."/>
            <person name="Charron P."/>
            <person name="Duensing N."/>
            <person name="Frei-dit-Frey N."/>
            <person name="Gianinazzi-Pearson V."/>
            <person name="Gilbert B."/>
            <person name="Handa Y."/>
            <person name="Hijri M."/>
            <person name="Kaul R."/>
            <person name="Kawaguchi M."/>
            <person name="Krajinski F."/>
            <person name="Lammers P."/>
            <person name="Lapierre D."/>
            <person name="Masclaux F.G."/>
            <person name="Murat C."/>
            <person name="Morin E."/>
            <person name="Ndikumana S."/>
            <person name="Pagni M."/>
            <person name="Petitpierre D."/>
            <person name="Requena N."/>
            <person name="Rosikiewicz P."/>
            <person name="Riley R."/>
            <person name="Saito K."/>
            <person name="San Clemente H."/>
            <person name="Shapiro H."/>
            <person name="van Tuinen D."/>
            <person name="Becard G."/>
            <person name="Bonfante P."/>
            <person name="Paszkowski U."/>
            <person name="Shachar-Hill Y."/>
            <person name="Young J.P."/>
            <person name="Sanders I.R."/>
            <person name="Henrissat B."/>
            <person name="Rensing S.A."/>
            <person name="Grigoriev I.V."/>
            <person name="Corradi N."/>
            <person name="Roux C."/>
            <person name="Martin F."/>
        </authorList>
    </citation>
    <scope>NUCLEOTIDE SEQUENCE</scope>
    <source>
        <strain evidence="1">DAOM 197198</strain>
    </source>
</reference>
<protein>
    <submittedName>
        <fullName evidence="1">Uncharacterized protein</fullName>
    </submittedName>
</protein>
<dbReference type="AlphaFoldDB" id="U9SK12"/>
<organism evidence="1">
    <name type="scientific">Rhizophagus irregularis (strain DAOM 181602 / DAOM 197198 / MUCL 43194)</name>
    <name type="common">Arbuscular mycorrhizal fungus</name>
    <name type="synonym">Glomus intraradices</name>
    <dbReference type="NCBI Taxonomy" id="747089"/>
    <lineage>
        <taxon>Eukaryota</taxon>
        <taxon>Fungi</taxon>
        <taxon>Fungi incertae sedis</taxon>
        <taxon>Mucoromycota</taxon>
        <taxon>Glomeromycotina</taxon>
        <taxon>Glomeromycetes</taxon>
        <taxon>Glomerales</taxon>
        <taxon>Glomeraceae</taxon>
        <taxon>Rhizophagus</taxon>
    </lineage>
</organism>
<gene>
    <name evidence="1" type="ORF">GLOINDRAFT_303594</name>
</gene>
<evidence type="ECO:0000313" key="1">
    <source>
        <dbReference type="EMBL" id="ERZ96273.1"/>
    </source>
</evidence>
<name>U9SK12_RHIID</name>